<organism evidence="1 2">
    <name type="scientific">Citrullus colocynthis</name>
    <name type="common">colocynth</name>
    <dbReference type="NCBI Taxonomy" id="252529"/>
    <lineage>
        <taxon>Eukaryota</taxon>
        <taxon>Viridiplantae</taxon>
        <taxon>Streptophyta</taxon>
        <taxon>Embryophyta</taxon>
        <taxon>Tracheophyta</taxon>
        <taxon>Spermatophyta</taxon>
        <taxon>Magnoliopsida</taxon>
        <taxon>eudicotyledons</taxon>
        <taxon>Gunneridae</taxon>
        <taxon>Pentapetalae</taxon>
        <taxon>rosids</taxon>
        <taxon>fabids</taxon>
        <taxon>Cucurbitales</taxon>
        <taxon>Cucurbitaceae</taxon>
        <taxon>Benincaseae</taxon>
        <taxon>Citrullus</taxon>
    </lineage>
</organism>
<sequence>MHVMRLRSGNLGSNSFELNRAQINLRSWPIYNCYERKGITMAFSPIFRSPADQRSIFYIHLKPKDISKSCFRRSSRV</sequence>
<name>A0ABP0YAB3_9ROSI</name>
<evidence type="ECO:0000313" key="2">
    <source>
        <dbReference type="Proteomes" id="UP001642487"/>
    </source>
</evidence>
<accession>A0ABP0YAB3</accession>
<proteinExistence type="predicted"/>
<evidence type="ECO:0000313" key="1">
    <source>
        <dbReference type="EMBL" id="CAK9317354.1"/>
    </source>
</evidence>
<keyword evidence="2" id="KW-1185">Reference proteome</keyword>
<gene>
    <name evidence="1" type="ORF">CITCOLO1_LOCUS9257</name>
</gene>
<protein>
    <submittedName>
        <fullName evidence="1">Uncharacterized protein</fullName>
    </submittedName>
</protein>
<dbReference type="Proteomes" id="UP001642487">
    <property type="component" value="Chromosome 3"/>
</dbReference>
<reference evidence="1 2" key="1">
    <citation type="submission" date="2024-03" db="EMBL/GenBank/DDBJ databases">
        <authorList>
            <person name="Gkanogiannis A."/>
            <person name="Becerra Lopez-Lavalle L."/>
        </authorList>
    </citation>
    <scope>NUCLEOTIDE SEQUENCE [LARGE SCALE GENOMIC DNA]</scope>
</reference>
<dbReference type="EMBL" id="OZ021737">
    <property type="protein sequence ID" value="CAK9317354.1"/>
    <property type="molecule type" value="Genomic_DNA"/>
</dbReference>